<dbReference type="EMBL" id="HBEM01034483">
    <property type="protein sequence ID" value="CAD8464602.1"/>
    <property type="molecule type" value="Transcribed_RNA"/>
</dbReference>
<proteinExistence type="predicted"/>
<dbReference type="GO" id="GO:0005840">
    <property type="term" value="C:ribosome"/>
    <property type="evidence" value="ECO:0007669"/>
    <property type="project" value="UniProtKB-KW"/>
</dbReference>
<keyword evidence="1" id="KW-0689">Ribosomal protein</keyword>
<dbReference type="AlphaFoldDB" id="A0A0H5BHR5"/>
<sequence length="154" mass="18684">MWNDKSKNNELKIFQIFYTNLHDNKKINQITIYSYEKSSMLRFAKKKISNIYKNKQIKIIKILKLKTRSKYRLFTVGLWVFYKLKYRNTKSYFEINDINIPNAINQIIQLCQSYYHAKSSTFGISKIKILNYNFIRKSEIIQYNQNILTLPLFR</sequence>
<keyword evidence="1" id="KW-0687">Ribonucleoprotein</keyword>
<name>A0A0H5BHR5_9EUKA</name>
<accession>A0A0H5BHR5</accession>
<gene>
    <name evidence="1" type="primary">rpl18A</name>
    <name evidence="2" type="ORF">LAMO00422_LOCUS23569</name>
    <name evidence="3" type="ORF">LAMO00422_LOCUS23571</name>
</gene>
<keyword evidence="1" id="KW-0542">Nucleomorph</keyword>
<organism evidence="1">
    <name type="scientific">Amorphochlora amoebiformis</name>
    <dbReference type="NCBI Taxonomy" id="1561963"/>
    <lineage>
        <taxon>Eukaryota</taxon>
        <taxon>Sar</taxon>
        <taxon>Rhizaria</taxon>
        <taxon>Cercozoa</taxon>
        <taxon>Chlorarachniophyceae</taxon>
        <taxon>Amorphochlora</taxon>
    </lineage>
</organism>
<evidence type="ECO:0000313" key="1">
    <source>
        <dbReference type="EMBL" id="BAS01776.1"/>
    </source>
</evidence>
<reference evidence="1" key="1">
    <citation type="journal article" date="2015" name="Genome Biol. Evol.">
        <title>Nucleomorph Genome Sequences of Two Chlorarachniophytes, Amorphochlora amoebiformis and Lotharella vacuolata.</title>
        <authorList>
            <person name="Suzuki S."/>
            <person name="Shirato S."/>
            <person name="Hirakawa Y."/>
            <person name="Ishida K."/>
        </authorList>
    </citation>
    <scope>NUCLEOTIDE SEQUENCE</scope>
    <source>
        <strain evidence="1">CCMP2058</strain>
    </source>
</reference>
<evidence type="ECO:0000313" key="2">
    <source>
        <dbReference type="EMBL" id="CAD8464602.1"/>
    </source>
</evidence>
<evidence type="ECO:0000313" key="3">
    <source>
        <dbReference type="EMBL" id="CAD8464604.1"/>
    </source>
</evidence>
<protein>
    <submittedName>
        <fullName evidence="1">Ribosomal protein L18a</fullName>
    </submittedName>
</protein>
<reference evidence="2" key="2">
    <citation type="submission" date="2021-01" db="EMBL/GenBank/DDBJ databases">
        <authorList>
            <person name="Corre E."/>
            <person name="Pelletier E."/>
            <person name="Niang G."/>
            <person name="Scheremetjew M."/>
            <person name="Finn R."/>
            <person name="Kale V."/>
            <person name="Holt S."/>
            <person name="Cochrane G."/>
            <person name="Meng A."/>
            <person name="Brown T."/>
            <person name="Cohen L."/>
        </authorList>
    </citation>
    <scope>NUCLEOTIDE SEQUENCE</scope>
    <source>
        <strain evidence="2">CCMP2058</strain>
    </source>
</reference>
<dbReference type="EMBL" id="HBEM01034485">
    <property type="protein sequence ID" value="CAD8464604.1"/>
    <property type="molecule type" value="Transcribed_RNA"/>
</dbReference>
<dbReference type="EMBL" id="AB996602">
    <property type="protein sequence ID" value="BAS01776.1"/>
    <property type="molecule type" value="Genomic_DNA"/>
</dbReference>
<geneLocation type="nucleomorph" evidence="1"/>